<evidence type="ECO:0000313" key="2">
    <source>
        <dbReference type="EMBL" id="EJK61323.1"/>
    </source>
</evidence>
<evidence type="ECO:0000313" key="3">
    <source>
        <dbReference type="Proteomes" id="UP000266841"/>
    </source>
</evidence>
<comment type="caution">
    <text evidence="2">The sequence shown here is derived from an EMBL/GenBank/DDBJ whole genome shotgun (WGS) entry which is preliminary data.</text>
</comment>
<accession>K0S5G1</accession>
<dbReference type="AlphaFoldDB" id="K0S5G1"/>
<feature type="compositionally biased region" description="Polar residues" evidence="1">
    <location>
        <begin position="110"/>
        <end position="120"/>
    </location>
</feature>
<sequence length="137" mass="15185">MLEAVAAGGPALMDGVYTPVTSISSSVEFIWPGTHTTKRTWTPSTSATTSPLHSSTSMSYPTRSQDRQPRLAVGSKRPRTNLNRIEDHASNHDTPLLNRKRAAKSLTDADPSQRSLTDLWTDTRPPKKKKKKEEEEV</sequence>
<reference evidence="2 3" key="1">
    <citation type="journal article" date="2012" name="Genome Biol.">
        <title>Genome and low-iron response of an oceanic diatom adapted to chronic iron limitation.</title>
        <authorList>
            <person name="Lommer M."/>
            <person name="Specht M."/>
            <person name="Roy A.S."/>
            <person name="Kraemer L."/>
            <person name="Andreson R."/>
            <person name="Gutowska M.A."/>
            <person name="Wolf J."/>
            <person name="Bergner S.V."/>
            <person name="Schilhabel M.B."/>
            <person name="Klostermeier U.C."/>
            <person name="Beiko R.G."/>
            <person name="Rosenstiel P."/>
            <person name="Hippler M."/>
            <person name="Laroche J."/>
        </authorList>
    </citation>
    <scope>NUCLEOTIDE SEQUENCE [LARGE SCALE GENOMIC DNA]</scope>
    <source>
        <strain evidence="2 3">CCMP1005</strain>
    </source>
</reference>
<keyword evidence="3" id="KW-1185">Reference proteome</keyword>
<evidence type="ECO:0000256" key="1">
    <source>
        <dbReference type="SAM" id="MobiDB-lite"/>
    </source>
</evidence>
<organism evidence="2 3">
    <name type="scientific">Thalassiosira oceanica</name>
    <name type="common">Marine diatom</name>
    <dbReference type="NCBI Taxonomy" id="159749"/>
    <lineage>
        <taxon>Eukaryota</taxon>
        <taxon>Sar</taxon>
        <taxon>Stramenopiles</taxon>
        <taxon>Ochrophyta</taxon>
        <taxon>Bacillariophyta</taxon>
        <taxon>Coscinodiscophyceae</taxon>
        <taxon>Thalassiosirophycidae</taxon>
        <taxon>Thalassiosirales</taxon>
        <taxon>Thalassiosiraceae</taxon>
        <taxon>Thalassiosira</taxon>
    </lineage>
</organism>
<gene>
    <name evidence="2" type="ORF">THAOC_18217</name>
</gene>
<proteinExistence type="predicted"/>
<dbReference type="Proteomes" id="UP000266841">
    <property type="component" value="Unassembled WGS sequence"/>
</dbReference>
<dbReference type="EMBL" id="AGNL01020146">
    <property type="protein sequence ID" value="EJK61323.1"/>
    <property type="molecule type" value="Genomic_DNA"/>
</dbReference>
<protein>
    <submittedName>
        <fullName evidence="2">Uncharacterized protein</fullName>
    </submittedName>
</protein>
<feature type="compositionally biased region" description="Low complexity" evidence="1">
    <location>
        <begin position="39"/>
        <end position="57"/>
    </location>
</feature>
<name>K0S5G1_THAOC</name>
<feature type="region of interest" description="Disordered" evidence="1">
    <location>
        <begin position="34"/>
        <end position="137"/>
    </location>
</feature>